<keyword evidence="2" id="KW-1185">Reference proteome</keyword>
<dbReference type="Proteomes" id="UP000749646">
    <property type="component" value="Unassembled WGS sequence"/>
</dbReference>
<accession>A0A9P6MJS9</accession>
<feature type="non-terminal residue" evidence="1">
    <location>
        <position position="1"/>
    </location>
</feature>
<evidence type="ECO:0000313" key="1">
    <source>
        <dbReference type="EMBL" id="KAG0005207.1"/>
    </source>
</evidence>
<dbReference type="AlphaFoldDB" id="A0A9P6MJS9"/>
<dbReference type="EMBL" id="JAAAHW010000204">
    <property type="protein sequence ID" value="KAG0005207.1"/>
    <property type="molecule type" value="Genomic_DNA"/>
</dbReference>
<sequence length="126" mass="14227">MDPELWENVSDEIRNSGIIGDVQDYHGNFNADTFSHIFTRVCKNLVEMGVIYMDGASYHFFKADKNPTTSSTVDEIKAWMARLGYEDSIARKTKVAPEKLTKDPSKAEVVAEWAAVFWKDPMFVGG</sequence>
<dbReference type="OrthoDB" id="2441967at2759"/>
<name>A0A9P6MJS9_9FUNG</name>
<gene>
    <name evidence="1" type="ORF">BGZ65_011722</name>
</gene>
<reference evidence="1" key="1">
    <citation type="journal article" date="2020" name="Fungal Divers.">
        <title>Resolving the Mortierellaceae phylogeny through synthesis of multi-gene phylogenetics and phylogenomics.</title>
        <authorList>
            <person name="Vandepol N."/>
            <person name="Liber J."/>
            <person name="Desiro A."/>
            <person name="Na H."/>
            <person name="Kennedy M."/>
            <person name="Barry K."/>
            <person name="Grigoriev I.V."/>
            <person name="Miller A.N."/>
            <person name="O'Donnell K."/>
            <person name="Stajich J.E."/>
            <person name="Bonito G."/>
        </authorList>
    </citation>
    <scope>NUCLEOTIDE SEQUENCE</scope>
    <source>
        <strain evidence="1">MES-2147</strain>
    </source>
</reference>
<comment type="caution">
    <text evidence="1">The sequence shown here is derived from an EMBL/GenBank/DDBJ whole genome shotgun (WGS) entry which is preliminary data.</text>
</comment>
<evidence type="ECO:0000313" key="2">
    <source>
        <dbReference type="Proteomes" id="UP000749646"/>
    </source>
</evidence>
<organism evidence="1 2">
    <name type="scientific">Modicella reniformis</name>
    <dbReference type="NCBI Taxonomy" id="1440133"/>
    <lineage>
        <taxon>Eukaryota</taxon>
        <taxon>Fungi</taxon>
        <taxon>Fungi incertae sedis</taxon>
        <taxon>Mucoromycota</taxon>
        <taxon>Mortierellomycotina</taxon>
        <taxon>Mortierellomycetes</taxon>
        <taxon>Mortierellales</taxon>
        <taxon>Mortierellaceae</taxon>
        <taxon>Modicella</taxon>
    </lineage>
</organism>
<protein>
    <submittedName>
        <fullName evidence="1">Uncharacterized protein</fullName>
    </submittedName>
</protein>
<proteinExistence type="predicted"/>